<accession>F2AMK1</accession>
<dbReference type="PATRIC" id="fig|991778.3.peg.948"/>
<dbReference type="EMBL" id="AFAR01000054">
    <property type="protein sequence ID" value="EGF29113.1"/>
    <property type="molecule type" value="Genomic_DNA"/>
</dbReference>
<keyword evidence="1" id="KW-0472">Membrane</keyword>
<keyword evidence="1" id="KW-1133">Transmembrane helix</keyword>
<evidence type="ECO:0000256" key="1">
    <source>
        <dbReference type="SAM" id="Phobius"/>
    </source>
</evidence>
<reference evidence="2 3" key="1">
    <citation type="journal article" date="2013" name="Mar. Genomics">
        <title>Expression of sulfatases in Rhodopirellula baltica and the diversity of sulfatases in the genus Rhodopirellula.</title>
        <authorList>
            <person name="Wegner C.E."/>
            <person name="Richter-Heitmann T."/>
            <person name="Klindworth A."/>
            <person name="Klockow C."/>
            <person name="Richter M."/>
            <person name="Achstetter T."/>
            <person name="Glockner F.O."/>
            <person name="Harder J."/>
        </authorList>
    </citation>
    <scope>NUCLEOTIDE SEQUENCE [LARGE SCALE GENOMIC DNA]</scope>
    <source>
        <strain evidence="2 3">WH47</strain>
    </source>
</reference>
<evidence type="ECO:0000313" key="2">
    <source>
        <dbReference type="EMBL" id="EGF29113.1"/>
    </source>
</evidence>
<feature type="transmembrane region" description="Helical" evidence="1">
    <location>
        <begin position="124"/>
        <end position="145"/>
    </location>
</feature>
<name>F2AMK1_RHOBT</name>
<protein>
    <submittedName>
        <fullName evidence="2">Uncharacterized protein</fullName>
    </submittedName>
</protein>
<sequence length="171" mass="19290">MAVAIGHSSTLLALFPRLASHTFLRFDLARAVQGVSQKSSTSRQPKASCMNFLRVFLLFSTVLIYSMTLIASLSDGINWPSVATNDLIAFNWRSQFDTDFFIYLLLSATWITWREGFTAKGHYYAFLSVFLGGMFSFPYLLLATFKADGDPRKVLLGIHFTRSCDEVDCDR</sequence>
<dbReference type="AlphaFoldDB" id="F2AMK1"/>
<organism evidence="2 3">
    <name type="scientific">Rhodopirellula baltica WH47</name>
    <dbReference type="NCBI Taxonomy" id="991778"/>
    <lineage>
        <taxon>Bacteria</taxon>
        <taxon>Pseudomonadati</taxon>
        <taxon>Planctomycetota</taxon>
        <taxon>Planctomycetia</taxon>
        <taxon>Pirellulales</taxon>
        <taxon>Pirellulaceae</taxon>
        <taxon>Rhodopirellula</taxon>
    </lineage>
</organism>
<feature type="transmembrane region" description="Helical" evidence="1">
    <location>
        <begin position="52"/>
        <end position="73"/>
    </location>
</feature>
<gene>
    <name evidence="2" type="ORF">RBWH47_05515</name>
</gene>
<comment type="caution">
    <text evidence="2">The sequence shown here is derived from an EMBL/GenBank/DDBJ whole genome shotgun (WGS) entry which is preliminary data.</text>
</comment>
<keyword evidence="1" id="KW-0812">Transmembrane</keyword>
<evidence type="ECO:0000313" key="3">
    <source>
        <dbReference type="Proteomes" id="UP000006222"/>
    </source>
</evidence>
<dbReference type="Proteomes" id="UP000006222">
    <property type="component" value="Unassembled WGS sequence"/>
</dbReference>
<proteinExistence type="predicted"/>